<evidence type="ECO:0000313" key="8">
    <source>
        <dbReference type="Proteomes" id="UP001219518"/>
    </source>
</evidence>
<evidence type="ECO:0000259" key="6">
    <source>
        <dbReference type="PROSITE" id="PS50908"/>
    </source>
</evidence>
<proteinExistence type="predicted"/>
<dbReference type="Pfam" id="PF05773">
    <property type="entry name" value="RWD"/>
    <property type="match status" value="1"/>
</dbReference>
<feature type="compositionally biased region" description="Acidic residues" evidence="4">
    <location>
        <begin position="342"/>
        <end position="351"/>
    </location>
</feature>
<reference evidence="7" key="2">
    <citation type="journal article" date="2023" name="BMC Genomics">
        <title>Pest status, molecular evolution, and epigenetic factors derived from the genome assembly of Frankliniella fusca, a thysanopteran phytovirus vector.</title>
        <authorList>
            <person name="Catto M.A."/>
            <person name="Labadie P.E."/>
            <person name="Jacobson A.L."/>
            <person name="Kennedy G.G."/>
            <person name="Srinivasan R."/>
            <person name="Hunt B.G."/>
        </authorList>
    </citation>
    <scope>NUCLEOTIDE SEQUENCE</scope>
    <source>
        <strain evidence="7">PL_HMW_Pooled</strain>
    </source>
</reference>
<reference evidence="7" key="1">
    <citation type="submission" date="2021-07" db="EMBL/GenBank/DDBJ databases">
        <authorList>
            <person name="Catto M.A."/>
            <person name="Jacobson A."/>
            <person name="Kennedy G."/>
            <person name="Labadie P."/>
            <person name="Hunt B.G."/>
            <person name="Srinivasan R."/>
        </authorList>
    </citation>
    <scope>NUCLEOTIDE SEQUENCE</scope>
    <source>
        <strain evidence="7">PL_HMW_Pooled</strain>
        <tissue evidence="7">Head</tissue>
    </source>
</reference>
<dbReference type="SMART" id="SM00184">
    <property type="entry name" value="RING"/>
    <property type="match status" value="1"/>
</dbReference>
<evidence type="ECO:0000256" key="3">
    <source>
        <dbReference type="PROSITE-ProRule" id="PRU00175"/>
    </source>
</evidence>
<dbReference type="GO" id="GO:0005634">
    <property type="term" value="C:nucleus"/>
    <property type="evidence" value="ECO:0007669"/>
    <property type="project" value="TreeGrafter"/>
</dbReference>
<name>A0AAE1GSR6_9NEOP</name>
<feature type="region of interest" description="Disordered" evidence="4">
    <location>
        <begin position="266"/>
        <end position="377"/>
    </location>
</feature>
<dbReference type="CDD" id="cd23818">
    <property type="entry name" value="RWD_RNF25"/>
    <property type="match status" value="1"/>
</dbReference>
<comment type="caution">
    <text evidence="7">The sequence shown here is derived from an EMBL/GenBank/DDBJ whole genome shotgun (WGS) entry which is preliminary data.</text>
</comment>
<dbReference type="PROSITE" id="PS50089">
    <property type="entry name" value="ZF_RING_2"/>
    <property type="match status" value="1"/>
</dbReference>
<dbReference type="Proteomes" id="UP001219518">
    <property type="component" value="Unassembled WGS sequence"/>
</dbReference>
<dbReference type="InterPro" id="IPR016135">
    <property type="entry name" value="UBQ-conjugating_enzyme/RWD"/>
</dbReference>
<sequence>MEELADERVLEEIEALEAILMDDVSVKKSSGGTPYLVEADVFPATADDTDQQYVRVTVEVKLTLGYPDTPPVVVLRNPRGLDDERLRVIMDQIEEKCQSCCGDPIIYDLIELVREHLTSSNLPACPCTICLYGFSEGDQFIKTTCYHYYHAYCLSEHATKTEKFFKEEQEKLPQFQRSKTFEVLCPICREPIKCDVETLSKAPLPLAVQSACIMEPDAKLRELQDYMSALYIQQKEKGGIIDPDAADSKVLLVNEPYYVVIKSSQTVNGSSTSNSNPFFGSGESCTNIGRAPPEEETTTPRWRQRQLEQQERQRQRAMQQRDGRPMQQPKPPKPPKPTKTNDDDDDDDDNADHEPQRSIGRQRRGRGRGQKINHRNR</sequence>
<evidence type="ECO:0000256" key="4">
    <source>
        <dbReference type="SAM" id="MobiDB-lite"/>
    </source>
</evidence>
<dbReference type="InterPro" id="IPR001841">
    <property type="entry name" value="Znf_RING"/>
</dbReference>
<dbReference type="Gene3D" id="3.10.110.10">
    <property type="entry name" value="Ubiquitin Conjugating Enzyme"/>
    <property type="match status" value="1"/>
</dbReference>
<evidence type="ECO:0000313" key="7">
    <source>
        <dbReference type="EMBL" id="KAK3908439.1"/>
    </source>
</evidence>
<dbReference type="PROSITE" id="PS50908">
    <property type="entry name" value="RWD"/>
    <property type="match status" value="1"/>
</dbReference>
<feature type="domain" description="RWD" evidence="6">
    <location>
        <begin position="11"/>
        <end position="120"/>
    </location>
</feature>
<dbReference type="GO" id="GO:0016567">
    <property type="term" value="P:protein ubiquitination"/>
    <property type="evidence" value="ECO:0007669"/>
    <property type="project" value="TreeGrafter"/>
</dbReference>
<evidence type="ECO:0000259" key="5">
    <source>
        <dbReference type="PROSITE" id="PS50089"/>
    </source>
</evidence>
<dbReference type="SUPFAM" id="SSF57850">
    <property type="entry name" value="RING/U-box"/>
    <property type="match status" value="1"/>
</dbReference>
<evidence type="ECO:0000256" key="2">
    <source>
        <dbReference type="ARBA" id="ARBA00022833"/>
    </source>
</evidence>
<dbReference type="EMBL" id="JAHWGI010000058">
    <property type="protein sequence ID" value="KAK3908439.1"/>
    <property type="molecule type" value="Genomic_DNA"/>
</dbReference>
<dbReference type="InterPro" id="IPR006575">
    <property type="entry name" value="RWD_dom"/>
</dbReference>
<dbReference type="PANTHER" id="PTHR13198:SF4">
    <property type="entry name" value="E3 UBIQUITIN-PROTEIN LIGASE RNF25"/>
    <property type="match status" value="1"/>
</dbReference>
<dbReference type="GO" id="GO:0051246">
    <property type="term" value="P:regulation of protein metabolic process"/>
    <property type="evidence" value="ECO:0007669"/>
    <property type="project" value="UniProtKB-ARBA"/>
</dbReference>
<dbReference type="GO" id="GO:0061630">
    <property type="term" value="F:ubiquitin protein ligase activity"/>
    <property type="evidence" value="ECO:0007669"/>
    <property type="project" value="InterPro"/>
</dbReference>
<dbReference type="InterPro" id="IPR039133">
    <property type="entry name" value="RNF25"/>
</dbReference>
<dbReference type="InterPro" id="IPR013083">
    <property type="entry name" value="Znf_RING/FYVE/PHD"/>
</dbReference>
<gene>
    <name evidence="7" type="ORF">KUF71_018867</name>
</gene>
<dbReference type="FunFam" id="3.30.40.10:FF:000215">
    <property type="entry name" value="E3 ubiquitin-protein ligase RNF25"/>
    <property type="match status" value="1"/>
</dbReference>
<feature type="compositionally biased region" description="Basic and acidic residues" evidence="4">
    <location>
        <begin position="305"/>
        <end position="324"/>
    </location>
</feature>
<evidence type="ECO:0000256" key="1">
    <source>
        <dbReference type="ARBA" id="ARBA00022771"/>
    </source>
</evidence>
<feature type="compositionally biased region" description="Basic residues" evidence="4">
    <location>
        <begin position="360"/>
        <end position="377"/>
    </location>
</feature>
<dbReference type="SMART" id="SM00591">
    <property type="entry name" value="RWD"/>
    <property type="match status" value="1"/>
</dbReference>
<keyword evidence="2" id="KW-0862">Zinc</keyword>
<dbReference type="CDD" id="cd16470">
    <property type="entry name" value="RING-H2_RNF25"/>
    <property type="match status" value="1"/>
</dbReference>
<dbReference type="AlphaFoldDB" id="A0AAE1GSR6"/>
<dbReference type="SUPFAM" id="SSF54495">
    <property type="entry name" value="UBC-like"/>
    <property type="match status" value="1"/>
</dbReference>
<dbReference type="PANTHER" id="PTHR13198">
    <property type="entry name" value="RING FINGER PROTEIN 25"/>
    <property type="match status" value="1"/>
</dbReference>
<feature type="compositionally biased region" description="Pro residues" evidence="4">
    <location>
        <begin position="328"/>
        <end position="337"/>
    </location>
</feature>
<keyword evidence="8" id="KW-1185">Reference proteome</keyword>
<feature type="domain" description="RING-type" evidence="5">
    <location>
        <begin position="127"/>
        <end position="189"/>
    </location>
</feature>
<keyword evidence="1 3" id="KW-0863">Zinc-finger</keyword>
<dbReference type="GO" id="GO:0009893">
    <property type="term" value="P:positive regulation of metabolic process"/>
    <property type="evidence" value="ECO:0007669"/>
    <property type="project" value="UniProtKB-ARBA"/>
</dbReference>
<dbReference type="GO" id="GO:0008270">
    <property type="term" value="F:zinc ion binding"/>
    <property type="evidence" value="ECO:0007669"/>
    <property type="project" value="UniProtKB-KW"/>
</dbReference>
<accession>A0AAE1GSR6</accession>
<dbReference type="GO" id="GO:0033554">
    <property type="term" value="P:cellular response to stress"/>
    <property type="evidence" value="ECO:0007669"/>
    <property type="project" value="UniProtKB-ARBA"/>
</dbReference>
<dbReference type="GO" id="GO:0010468">
    <property type="term" value="P:regulation of gene expression"/>
    <property type="evidence" value="ECO:0007669"/>
    <property type="project" value="UniProtKB-ARBA"/>
</dbReference>
<keyword evidence="1 3" id="KW-0479">Metal-binding</keyword>
<dbReference type="FunFam" id="3.10.110.10:FF:000050">
    <property type="entry name" value="eIF-2-alpha kinase GCN2"/>
    <property type="match status" value="1"/>
</dbReference>
<dbReference type="Gene3D" id="3.30.40.10">
    <property type="entry name" value="Zinc/RING finger domain, C3HC4 (zinc finger)"/>
    <property type="match status" value="1"/>
</dbReference>
<organism evidence="7 8">
    <name type="scientific">Frankliniella fusca</name>
    <dbReference type="NCBI Taxonomy" id="407009"/>
    <lineage>
        <taxon>Eukaryota</taxon>
        <taxon>Metazoa</taxon>
        <taxon>Ecdysozoa</taxon>
        <taxon>Arthropoda</taxon>
        <taxon>Hexapoda</taxon>
        <taxon>Insecta</taxon>
        <taxon>Pterygota</taxon>
        <taxon>Neoptera</taxon>
        <taxon>Paraneoptera</taxon>
        <taxon>Thysanoptera</taxon>
        <taxon>Terebrantia</taxon>
        <taxon>Thripoidea</taxon>
        <taxon>Thripidae</taxon>
        <taxon>Frankliniella</taxon>
    </lineage>
</organism>
<feature type="compositionally biased region" description="Polar residues" evidence="4">
    <location>
        <begin position="266"/>
        <end position="287"/>
    </location>
</feature>
<protein>
    <submittedName>
        <fullName evidence="7">E3 ubiquitin-protein ligase RNF25</fullName>
    </submittedName>
</protein>